<accession>A0AAV4NS18</accession>
<evidence type="ECO:0000313" key="1">
    <source>
        <dbReference type="EMBL" id="GIX87594.1"/>
    </source>
</evidence>
<evidence type="ECO:0000313" key="2">
    <source>
        <dbReference type="Proteomes" id="UP001054837"/>
    </source>
</evidence>
<protein>
    <submittedName>
        <fullName evidence="1">Uncharacterized protein</fullName>
    </submittedName>
</protein>
<dbReference type="AlphaFoldDB" id="A0AAV4NS18"/>
<dbReference type="Proteomes" id="UP001054837">
    <property type="component" value="Unassembled WGS sequence"/>
</dbReference>
<comment type="caution">
    <text evidence="1">The sequence shown here is derived from an EMBL/GenBank/DDBJ whole genome shotgun (WGS) entry which is preliminary data.</text>
</comment>
<dbReference type="EMBL" id="BPLQ01002015">
    <property type="protein sequence ID" value="GIX87594.1"/>
    <property type="molecule type" value="Genomic_DNA"/>
</dbReference>
<keyword evidence="2" id="KW-1185">Reference proteome</keyword>
<proteinExistence type="predicted"/>
<reference evidence="1 2" key="1">
    <citation type="submission" date="2021-06" db="EMBL/GenBank/DDBJ databases">
        <title>Caerostris darwini draft genome.</title>
        <authorList>
            <person name="Kono N."/>
            <person name="Arakawa K."/>
        </authorList>
    </citation>
    <scope>NUCLEOTIDE SEQUENCE [LARGE SCALE GENOMIC DNA]</scope>
</reference>
<sequence>MFRFLSKQKFLNIMKKKYKPPPPIGTAVAVTPSDNSEKELSNYEKVKSNTSLKKFLSSPPIPESSIIIFYGCVNPPILFINFNVPRRNMYKKDETFVSTPTRSKILKLDPCKKTLE</sequence>
<name>A0AAV4NS18_9ARAC</name>
<gene>
    <name evidence="1" type="ORF">CDAR_212201</name>
</gene>
<organism evidence="1 2">
    <name type="scientific">Caerostris darwini</name>
    <dbReference type="NCBI Taxonomy" id="1538125"/>
    <lineage>
        <taxon>Eukaryota</taxon>
        <taxon>Metazoa</taxon>
        <taxon>Ecdysozoa</taxon>
        <taxon>Arthropoda</taxon>
        <taxon>Chelicerata</taxon>
        <taxon>Arachnida</taxon>
        <taxon>Araneae</taxon>
        <taxon>Araneomorphae</taxon>
        <taxon>Entelegynae</taxon>
        <taxon>Araneoidea</taxon>
        <taxon>Araneidae</taxon>
        <taxon>Caerostris</taxon>
    </lineage>
</organism>